<organism evidence="1 2">
    <name type="scientific">Geodia barretti</name>
    <name type="common">Barrett's horny sponge</name>
    <dbReference type="NCBI Taxonomy" id="519541"/>
    <lineage>
        <taxon>Eukaryota</taxon>
        <taxon>Metazoa</taxon>
        <taxon>Porifera</taxon>
        <taxon>Demospongiae</taxon>
        <taxon>Heteroscleromorpha</taxon>
        <taxon>Tetractinellida</taxon>
        <taxon>Astrophorina</taxon>
        <taxon>Geodiidae</taxon>
        <taxon>Geodia</taxon>
    </lineage>
</organism>
<evidence type="ECO:0000313" key="1">
    <source>
        <dbReference type="EMBL" id="CAI8054074.1"/>
    </source>
</evidence>
<dbReference type="Proteomes" id="UP001174909">
    <property type="component" value="Unassembled WGS sequence"/>
</dbReference>
<reference evidence="1" key="1">
    <citation type="submission" date="2023-03" db="EMBL/GenBank/DDBJ databases">
        <authorList>
            <person name="Steffen K."/>
            <person name="Cardenas P."/>
        </authorList>
    </citation>
    <scope>NUCLEOTIDE SEQUENCE</scope>
</reference>
<gene>
    <name evidence="1" type="ORF">GBAR_LOCUS29552</name>
</gene>
<proteinExistence type="predicted"/>
<protein>
    <recommendedName>
        <fullName evidence="3">Endonuclease/reverse transcript</fullName>
    </recommendedName>
</protein>
<accession>A0AA35TTT4</accession>
<dbReference type="PANTHER" id="PTHR33332">
    <property type="entry name" value="REVERSE TRANSCRIPTASE DOMAIN-CONTAINING PROTEIN"/>
    <property type="match status" value="1"/>
</dbReference>
<evidence type="ECO:0000313" key="2">
    <source>
        <dbReference type="Proteomes" id="UP001174909"/>
    </source>
</evidence>
<keyword evidence="2" id="KW-1185">Reference proteome</keyword>
<evidence type="ECO:0008006" key="3">
    <source>
        <dbReference type="Google" id="ProtNLM"/>
    </source>
</evidence>
<dbReference type="AlphaFoldDB" id="A0AA35TTT4"/>
<dbReference type="EMBL" id="CASHTH010004140">
    <property type="protein sequence ID" value="CAI8054074.1"/>
    <property type="molecule type" value="Genomic_DNA"/>
</dbReference>
<comment type="caution">
    <text evidence="1">The sequence shown here is derived from an EMBL/GenBank/DDBJ whole genome shotgun (WGS) entry which is preliminary data.</text>
</comment>
<sequence length="125" mass="14254">MIISGLVSRNILPPRSLMLCDHVLERVSSYKYLGVTLSNTLGSSTHIHDISTEAKRVLSFIYRQYSAHLSQSSLQKLYLSLVRPHLEYASQVWNPHLQRDILKLEYLSWKGCRNLHLNSVSSSGT</sequence>
<name>A0AA35TTT4_GEOBA</name>